<dbReference type="RefSeq" id="WP_045110869.1">
    <property type="nucleotide sequence ID" value="NZ_CAWQZC010000009.1"/>
</dbReference>
<dbReference type="PANTHER" id="PTHR43610">
    <property type="entry name" value="BLL6696 PROTEIN"/>
    <property type="match status" value="1"/>
</dbReference>
<feature type="domain" description="N-acetyltransferase" evidence="1">
    <location>
        <begin position="12"/>
        <end position="173"/>
    </location>
</feature>
<accession>A0A090IK89</accession>
<protein>
    <submittedName>
        <fullName evidence="3">Acetyltransferase, GNAT family</fullName>
    </submittedName>
</protein>
<sequence length="201" mass="23205">MLKPISLESELIKLEPITMAHLSDFYNAGNFAEVWRYMQSNPCENIEITRTWISGMIDEMDTGSQIAFVIINKQSNKIVGSTRLFRVNEVDRALEIGHTFISPEFQRSHVNSHAKYLLLEYVFETLAFTRVEICTHEDNLQSRHAIARIGGQFEGILRKNRRAKDGRYRNTALFSIINDEWSQVKANLLKTGQSKEVFSYV</sequence>
<dbReference type="OrthoDB" id="5295305at2"/>
<evidence type="ECO:0000313" key="3">
    <source>
        <dbReference type="EMBL" id="SGZ15292.1"/>
    </source>
</evidence>
<reference evidence="2 4" key="2">
    <citation type="submission" date="2016-11" db="EMBL/GenBank/DDBJ databases">
        <authorList>
            <person name="Klemetsen T."/>
        </authorList>
    </citation>
    <scope>NUCLEOTIDE SEQUENCE [LARGE SCALE GENOMIC DNA]</scope>
    <source>
        <strain evidence="2">MT 2528</strain>
    </source>
</reference>
<evidence type="ECO:0000313" key="5">
    <source>
        <dbReference type="Proteomes" id="UP000183794"/>
    </source>
</evidence>
<dbReference type="KEGG" id="mvs:MVIS_2751"/>
<dbReference type="GO" id="GO:0016747">
    <property type="term" value="F:acyltransferase activity, transferring groups other than amino-acyl groups"/>
    <property type="evidence" value="ECO:0007669"/>
    <property type="project" value="InterPro"/>
</dbReference>
<dbReference type="Proteomes" id="UP000182660">
    <property type="component" value="Unassembled WGS sequence"/>
</dbReference>
<reference evidence="3 5" key="1">
    <citation type="submission" date="2016-11" db="EMBL/GenBank/DDBJ databases">
        <authorList>
            <person name="Jaros S."/>
            <person name="Januszkiewicz K."/>
            <person name="Wedrychowicz H."/>
        </authorList>
    </citation>
    <scope>NUCLEOTIDE SEQUENCE [LARGE SCALE GENOMIC DNA]</scope>
    <source>
        <strain evidence="3">NVI 5450</strain>
    </source>
</reference>
<dbReference type="STRING" id="80854.MVIS_2751"/>
<dbReference type="PANTHER" id="PTHR43610:SF1">
    <property type="entry name" value="N-ACETYLTRANSFERASE DOMAIN-CONTAINING PROTEIN"/>
    <property type="match status" value="1"/>
</dbReference>
<dbReference type="AlphaFoldDB" id="A0A090IK89"/>
<evidence type="ECO:0000313" key="4">
    <source>
        <dbReference type="Proteomes" id="UP000182660"/>
    </source>
</evidence>
<evidence type="ECO:0000259" key="1">
    <source>
        <dbReference type="PROSITE" id="PS51186"/>
    </source>
</evidence>
<name>A0A090IK89_9GAMM</name>
<keyword evidence="3" id="KW-0808">Transferase</keyword>
<dbReference type="InterPro" id="IPR016181">
    <property type="entry name" value="Acyl_CoA_acyltransferase"/>
</dbReference>
<gene>
    <name evidence="2" type="ORF">MT2528_4262</name>
    <name evidence="3" type="ORF">NVI5450_4154</name>
</gene>
<dbReference type="Gene3D" id="3.40.630.30">
    <property type="match status" value="1"/>
</dbReference>
<dbReference type="PATRIC" id="fig|80854.5.peg.2922"/>
<dbReference type="GeneID" id="61297913"/>
<evidence type="ECO:0000313" key="2">
    <source>
        <dbReference type="EMBL" id="SGZ01627.1"/>
    </source>
</evidence>
<dbReference type="Proteomes" id="UP000183794">
    <property type="component" value="Unassembled WGS sequence"/>
</dbReference>
<dbReference type="InterPro" id="IPR000182">
    <property type="entry name" value="GNAT_dom"/>
</dbReference>
<dbReference type="EMBL" id="FPLJ01000113">
    <property type="protein sequence ID" value="SGZ01627.1"/>
    <property type="molecule type" value="Genomic_DNA"/>
</dbReference>
<dbReference type="EMBL" id="FPLD01000121">
    <property type="protein sequence ID" value="SGZ15292.1"/>
    <property type="molecule type" value="Genomic_DNA"/>
</dbReference>
<keyword evidence="4" id="KW-1185">Reference proteome</keyword>
<dbReference type="HOGENOM" id="CLU_013985_1_0_6"/>
<dbReference type="SUPFAM" id="SSF55729">
    <property type="entry name" value="Acyl-CoA N-acyltransferases (Nat)"/>
    <property type="match status" value="1"/>
</dbReference>
<organism evidence="3 5">
    <name type="scientific">Moritella viscosa</name>
    <dbReference type="NCBI Taxonomy" id="80854"/>
    <lineage>
        <taxon>Bacteria</taxon>
        <taxon>Pseudomonadati</taxon>
        <taxon>Pseudomonadota</taxon>
        <taxon>Gammaproteobacteria</taxon>
        <taxon>Alteromonadales</taxon>
        <taxon>Moritellaceae</taxon>
        <taxon>Moritella</taxon>
    </lineage>
</organism>
<dbReference type="Pfam" id="PF13302">
    <property type="entry name" value="Acetyltransf_3"/>
    <property type="match status" value="1"/>
</dbReference>
<dbReference type="PROSITE" id="PS51186">
    <property type="entry name" value="GNAT"/>
    <property type="match status" value="1"/>
</dbReference>
<proteinExistence type="predicted"/>